<reference evidence="3" key="1">
    <citation type="submission" date="2019-11" db="EMBL/GenBank/DDBJ databases">
        <title>Leishmania tarentolae CDS.</title>
        <authorList>
            <person name="Goto Y."/>
            <person name="Yamagishi J."/>
        </authorList>
    </citation>
    <scope>NUCLEOTIDE SEQUENCE [LARGE SCALE GENOMIC DNA]</scope>
    <source>
        <strain evidence="3">Parrot Tar II</strain>
    </source>
</reference>
<feature type="region of interest" description="Disordered" evidence="2">
    <location>
        <begin position="686"/>
        <end position="709"/>
    </location>
</feature>
<sequence>MASLQYSTPYSALSYPTYTPLSVAPVKENGTPVDAELALLRAAVRTDVAHQHTTSPLTLHRADTPSAAANSWAVPPVPDVGAVSRMHPSELLSATPHLTRVNAPLYAPLGALKVTPEMHDDVFSSASSAQRYYNDIDSIRDQPTVPLTHQPPSHSWTRGLAVVDGAEVEVHSDVVSVSQAAPNLCAFQQECHSLLELLNASSCPRRGAPSPSSVAAPSQRPPPSVTYDDAAGALAPAAQQERTPVSIQLAHALTSTLPSAEELPPSPSSVSNRAGTEAAVAAPAHSITYGQLMREMDELSTLLKEEQRCFPGQHRAASQQRGVDGATSTRRVTSDCAAHITPLQSVKVASSRTGTPEKQLRQAIETHGRERSQRSSLSRLSPSGAALVHAPAGTFYVAHLLKWVIYLVERRQKVLQRIQAFEDARAPGRRGACTGAAAGESAATTPPSAIRAAEMLLELLRSLGTETGGADAGDATEKRQMCTCIANLLAEMTAAEEKMTADLLNDAAAGATLEREITVNELASNTAVTPPVSSAVSEAYRQDMMDTLTLLAQISQENKTLKLRMEEVQGQATRLSYEVERERAANSELGKHFDQLAADHSRLTAERSEMEAKVRKAETVTQSISQEDLLRNQLDRQTLHLRELRAELDDVKDESDTLRKTILQLRDALVRHRAVIDLLTRRRRERERAGAALERRSGSQRDLSPRLHSPSTQLIDDILSGACNVPSSLASSTPSPVKHSCNNDSGEPSDVLLSPQ</sequence>
<evidence type="ECO:0000313" key="3">
    <source>
        <dbReference type="EMBL" id="GET86140.1"/>
    </source>
</evidence>
<dbReference type="Proteomes" id="UP000419144">
    <property type="component" value="Unassembled WGS sequence"/>
</dbReference>
<dbReference type="AlphaFoldDB" id="A0A640K963"/>
<dbReference type="VEuPathDB" id="TriTrypDB:LtaPh_0801100"/>
<feature type="compositionally biased region" description="Basic and acidic residues" evidence="2">
    <location>
        <begin position="686"/>
        <end position="705"/>
    </location>
</feature>
<dbReference type="EMBL" id="BLBS01000009">
    <property type="protein sequence ID" value="GET86140.1"/>
    <property type="molecule type" value="Genomic_DNA"/>
</dbReference>
<proteinExistence type="predicted"/>
<feature type="compositionally biased region" description="Low complexity" evidence="2">
    <location>
        <begin position="256"/>
        <end position="271"/>
    </location>
</feature>
<feature type="coiled-coil region" evidence="1">
    <location>
        <begin position="551"/>
        <end position="668"/>
    </location>
</feature>
<organism evidence="3 4">
    <name type="scientific">Leishmania tarentolae</name>
    <name type="common">Sauroleishmania tarentolae</name>
    <dbReference type="NCBI Taxonomy" id="5689"/>
    <lineage>
        <taxon>Eukaryota</taxon>
        <taxon>Discoba</taxon>
        <taxon>Euglenozoa</taxon>
        <taxon>Kinetoplastea</taxon>
        <taxon>Metakinetoplastina</taxon>
        <taxon>Trypanosomatida</taxon>
        <taxon>Trypanosomatidae</taxon>
        <taxon>Leishmaniinae</taxon>
        <taxon>Leishmania</taxon>
        <taxon>lizard Leishmania</taxon>
    </lineage>
</organism>
<accession>A0A640K963</accession>
<evidence type="ECO:0000256" key="2">
    <source>
        <dbReference type="SAM" id="MobiDB-lite"/>
    </source>
</evidence>
<keyword evidence="4" id="KW-1185">Reference proteome</keyword>
<gene>
    <name evidence="3" type="ORF">LtaPh_0801100</name>
</gene>
<feature type="region of interest" description="Disordered" evidence="2">
    <location>
        <begin position="203"/>
        <end position="229"/>
    </location>
</feature>
<dbReference type="OrthoDB" id="273812at2759"/>
<feature type="compositionally biased region" description="Polar residues" evidence="2">
    <location>
        <begin position="725"/>
        <end position="746"/>
    </location>
</feature>
<feature type="compositionally biased region" description="Low complexity" evidence="2">
    <location>
        <begin position="204"/>
        <end position="218"/>
    </location>
</feature>
<feature type="region of interest" description="Disordered" evidence="2">
    <location>
        <begin position="725"/>
        <end position="756"/>
    </location>
</feature>
<dbReference type="Gene3D" id="1.10.287.1490">
    <property type="match status" value="1"/>
</dbReference>
<comment type="caution">
    <text evidence="3">The sequence shown here is derived from an EMBL/GenBank/DDBJ whole genome shotgun (WGS) entry which is preliminary data.</text>
</comment>
<protein>
    <submittedName>
        <fullName evidence="3">Uncharacterized protein</fullName>
    </submittedName>
</protein>
<feature type="region of interest" description="Disordered" evidence="2">
    <location>
        <begin position="256"/>
        <end position="277"/>
    </location>
</feature>
<evidence type="ECO:0000256" key="1">
    <source>
        <dbReference type="SAM" id="Coils"/>
    </source>
</evidence>
<keyword evidence="1" id="KW-0175">Coiled coil</keyword>
<evidence type="ECO:0000313" key="4">
    <source>
        <dbReference type="Proteomes" id="UP000419144"/>
    </source>
</evidence>
<name>A0A640K963_LEITA</name>